<gene>
    <name evidence="10" type="ordered locus">Mpet_0442</name>
</gene>
<keyword evidence="5 10" id="KW-0418">Kinase</keyword>
<dbReference type="CDD" id="cd00075">
    <property type="entry name" value="HATPase"/>
    <property type="match status" value="1"/>
</dbReference>
<evidence type="ECO:0000256" key="3">
    <source>
        <dbReference type="ARBA" id="ARBA00022553"/>
    </source>
</evidence>
<dbReference type="PROSITE" id="PS50112">
    <property type="entry name" value="PAS"/>
    <property type="match status" value="1"/>
</dbReference>
<dbReference type="InterPro" id="IPR000014">
    <property type="entry name" value="PAS"/>
</dbReference>
<dbReference type="SUPFAM" id="SSF55874">
    <property type="entry name" value="ATPase domain of HSP90 chaperone/DNA topoisomerase II/histidine kinase"/>
    <property type="match status" value="1"/>
</dbReference>
<evidence type="ECO:0000259" key="7">
    <source>
        <dbReference type="PROSITE" id="PS50109"/>
    </source>
</evidence>
<dbReference type="OrthoDB" id="8127at2157"/>
<dbReference type="InterPro" id="IPR004358">
    <property type="entry name" value="Sig_transdc_His_kin-like_C"/>
</dbReference>
<feature type="transmembrane region" description="Helical" evidence="6">
    <location>
        <begin position="123"/>
        <end position="142"/>
    </location>
</feature>
<dbReference type="InterPro" id="IPR036890">
    <property type="entry name" value="HATPase_C_sf"/>
</dbReference>
<dbReference type="AlphaFoldDB" id="E1RGK5"/>
<dbReference type="Pfam" id="PF02518">
    <property type="entry name" value="HATPase_c"/>
    <property type="match status" value="1"/>
</dbReference>
<feature type="domain" description="PAS" evidence="8">
    <location>
        <begin position="222"/>
        <end position="271"/>
    </location>
</feature>
<dbReference type="CDD" id="cd00082">
    <property type="entry name" value="HisKA"/>
    <property type="match status" value="1"/>
</dbReference>
<dbReference type="SUPFAM" id="SSF55785">
    <property type="entry name" value="PYP-like sensor domain (PAS domain)"/>
    <property type="match status" value="1"/>
</dbReference>
<keyword evidence="3" id="KW-0597">Phosphoprotein</keyword>
<dbReference type="eggNOG" id="arCOG06193">
    <property type="taxonomic scope" value="Archaea"/>
</dbReference>
<keyword evidence="11" id="KW-1185">Reference proteome</keyword>
<reference evidence="10 11" key="1">
    <citation type="journal article" date="2010" name="Stand. Genomic Sci.">
        <title>Complete genome sequence of Methanoplanus petrolearius type strain (SEBR 4847).</title>
        <authorList>
            <person name="Brambilla E."/>
            <person name="Djao O.D."/>
            <person name="Daligault H."/>
            <person name="Lapidus A."/>
            <person name="Lucas S."/>
            <person name="Hammon N."/>
            <person name="Nolan M."/>
            <person name="Tice H."/>
            <person name="Cheng J.F."/>
            <person name="Han C."/>
            <person name="Tapia R."/>
            <person name="Goodwin L."/>
            <person name="Pitluck S."/>
            <person name="Liolios K."/>
            <person name="Ivanova N."/>
            <person name="Mavromatis K."/>
            <person name="Mikhailova N."/>
            <person name="Pati A."/>
            <person name="Chen A."/>
            <person name="Palaniappan K."/>
            <person name="Land M."/>
            <person name="Hauser L."/>
            <person name="Chang Y.J."/>
            <person name="Jeffries C.D."/>
            <person name="Rohde M."/>
            <person name="Spring S."/>
            <person name="Sikorski J."/>
            <person name="Goker M."/>
            <person name="Woyke T."/>
            <person name="Bristow J."/>
            <person name="Eisen J.A."/>
            <person name="Markowitz V."/>
            <person name="Hugenholtz P."/>
            <person name="Kyrpides N.C."/>
            <person name="Klenk H.P."/>
        </authorList>
    </citation>
    <scope>NUCLEOTIDE SEQUENCE [LARGE SCALE GENOMIC DNA]</scope>
    <source>
        <strain evidence="11">DSM 11571 / OCM 486 / SEBR 4847</strain>
    </source>
</reference>
<evidence type="ECO:0000259" key="8">
    <source>
        <dbReference type="PROSITE" id="PS50112"/>
    </source>
</evidence>
<dbReference type="STRING" id="679926.Mpet_0442"/>
<dbReference type="Gene3D" id="1.10.287.130">
    <property type="match status" value="1"/>
</dbReference>
<evidence type="ECO:0000313" key="11">
    <source>
        <dbReference type="Proteomes" id="UP000006565"/>
    </source>
</evidence>
<dbReference type="PANTHER" id="PTHR43304">
    <property type="entry name" value="PHYTOCHROME-LIKE PROTEIN CPH1"/>
    <property type="match status" value="1"/>
</dbReference>
<evidence type="ECO:0000259" key="9">
    <source>
        <dbReference type="PROSITE" id="PS50113"/>
    </source>
</evidence>
<evidence type="ECO:0000256" key="5">
    <source>
        <dbReference type="ARBA" id="ARBA00022777"/>
    </source>
</evidence>
<dbReference type="GeneID" id="25394968"/>
<dbReference type="PROSITE" id="PS50109">
    <property type="entry name" value="HIS_KIN"/>
    <property type="match status" value="1"/>
</dbReference>
<keyword evidence="6" id="KW-1133">Transmembrane helix</keyword>
<evidence type="ECO:0000256" key="1">
    <source>
        <dbReference type="ARBA" id="ARBA00000085"/>
    </source>
</evidence>
<dbReference type="SMART" id="SM00091">
    <property type="entry name" value="PAS"/>
    <property type="match status" value="1"/>
</dbReference>
<feature type="domain" description="PAC" evidence="9">
    <location>
        <begin position="296"/>
        <end position="346"/>
    </location>
</feature>
<keyword evidence="6" id="KW-0472">Membrane</keyword>
<dbReference type="InterPro" id="IPR000700">
    <property type="entry name" value="PAS-assoc_C"/>
</dbReference>
<comment type="catalytic activity">
    <reaction evidence="1">
        <text>ATP + protein L-histidine = ADP + protein N-phospho-L-histidine.</text>
        <dbReference type="EC" id="2.7.13.3"/>
    </reaction>
</comment>
<protein>
    <recommendedName>
        <fullName evidence="2">histidine kinase</fullName>
        <ecNumber evidence="2">2.7.13.3</ecNumber>
    </recommendedName>
</protein>
<sequence precursor="true">MDIDIRTLSLVVVIANVFQAFAIAFLYVINKKYRGISWWVLGSASTALGFILLLLRDASDIVLVTIILANALIVAGSVFTYTGIMRFLDKHENFRIVLPVFVVFIGLYFYFTYVSDDITVRTAILSLFLAFYMFLTSSALLGKVPYAITCSARFVAGVETTLACFLVFRGWYVLFVTPIETLFTSAIIQYVSFLFFFGGGFLLTVGLIIMVNQRLNADVVEAKEEFELFFRTSPDGIVISRLDGGVIIDINEGFTNLTGFDRDDTIGSSTLEINMWKDPGDLKEIFGEVRKKGFCENYETILRRKDCSEITSIVSAKSITLQGVPCIISVTRDITDRKRAEEALRQANRKLNLLSSITRHDILNSITVIAGYLGLAREEPAGPKLKGYLDHLDASAKTIQHQIEFTREYQEIGVNAATWQNVEENVRNAASEFKIGDVILTIECSDVEIFADPLLRKVFYNFFDNSFRYAPPFTTITVSCKEKGDGLSVIFADDGVGITKEVRKHLFERGFGNHTGLGLFLSREILAITGITITENGGAGKGASFEMTVPKGAYRVSDDEANQMQ</sequence>
<dbReference type="HOGENOM" id="CLU_000445_114_58_2"/>
<evidence type="ECO:0000256" key="2">
    <source>
        <dbReference type="ARBA" id="ARBA00012438"/>
    </source>
</evidence>
<dbReference type="PANTHER" id="PTHR43304:SF1">
    <property type="entry name" value="PAC DOMAIN-CONTAINING PROTEIN"/>
    <property type="match status" value="1"/>
</dbReference>
<dbReference type="InterPro" id="IPR052162">
    <property type="entry name" value="Sensor_kinase/Photoreceptor"/>
</dbReference>
<dbReference type="RefSeq" id="WP_013328394.1">
    <property type="nucleotide sequence ID" value="NC_014507.1"/>
</dbReference>
<dbReference type="Gene3D" id="3.30.450.20">
    <property type="entry name" value="PAS domain"/>
    <property type="match status" value="1"/>
</dbReference>
<dbReference type="InterPro" id="IPR035965">
    <property type="entry name" value="PAS-like_dom_sf"/>
</dbReference>
<dbReference type="KEGG" id="mpi:Mpet_0442"/>
<feature type="transmembrane region" description="Helical" evidence="6">
    <location>
        <begin position="36"/>
        <end position="55"/>
    </location>
</feature>
<organism evidence="10 11">
    <name type="scientific">Methanolacinia petrolearia (strain DSM 11571 / OCM 486 / SEBR 4847)</name>
    <name type="common">Methanoplanus petrolearius</name>
    <dbReference type="NCBI Taxonomy" id="679926"/>
    <lineage>
        <taxon>Archaea</taxon>
        <taxon>Methanobacteriati</taxon>
        <taxon>Methanobacteriota</taxon>
        <taxon>Stenosarchaea group</taxon>
        <taxon>Methanomicrobia</taxon>
        <taxon>Methanomicrobiales</taxon>
        <taxon>Methanomicrobiaceae</taxon>
        <taxon>Methanolacinia</taxon>
    </lineage>
</organism>
<feature type="transmembrane region" description="Helical" evidence="6">
    <location>
        <begin position="187"/>
        <end position="211"/>
    </location>
</feature>
<feature type="transmembrane region" description="Helical" evidence="6">
    <location>
        <begin position="93"/>
        <end position="111"/>
    </location>
</feature>
<dbReference type="PROSITE" id="PS50113">
    <property type="entry name" value="PAC"/>
    <property type="match status" value="1"/>
</dbReference>
<dbReference type="EC" id="2.7.13.3" evidence="2"/>
<feature type="transmembrane region" description="Helical" evidence="6">
    <location>
        <begin position="6"/>
        <end position="29"/>
    </location>
</feature>
<dbReference type="SMART" id="SM00387">
    <property type="entry name" value="HATPase_c"/>
    <property type="match status" value="1"/>
</dbReference>
<evidence type="ECO:0000256" key="6">
    <source>
        <dbReference type="SAM" id="Phobius"/>
    </source>
</evidence>
<dbReference type="EMBL" id="CP002117">
    <property type="protein sequence ID" value="ADN35216.1"/>
    <property type="molecule type" value="Genomic_DNA"/>
</dbReference>
<dbReference type="Proteomes" id="UP000006565">
    <property type="component" value="Chromosome"/>
</dbReference>
<feature type="transmembrane region" description="Helical" evidence="6">
    <location>
        <begin position="61"/>
        <end position="81"/>
    </location>
</feature>
<dbReference type="InterPro" id="IPR003594">
    <property type="entry name" value="HATPase_dom"/>
</dbReference>
<dbReference type="InterPro" id="IPR005467">
    <property type="entry name" value="His_kinase_dom"/>
</dbReference>
<dbReference type="PRINTS" id="PR00344">
    <property type="entry name" value="BCTRLSENSOR"/>
</dbReference>
<evidence type="ECO:0000256" key="4">
    <source>
        <dbReference type="ARBA" id="ARBA00022679"/>
    </source>
</evidence>
<name>E1RGK5_METP4</name>
<dbReference type="Gene3D" id="3.30.565.10">
    <property type="entry name" value="Histidine kinase-like ATPase, C-terminal domain"/>
    <property type="match status" value="1"/>
</dbReference>
<accession>E1RGK5</accession>
<feature type="domain" description="Histidine kinase" evidence="7">
    <location>
        <begin position="455"/>
        <end position="553"/>
    </location>
</feature>
<proteinExistence type="predicted"/>
<dbReference type="InterPro" id="IPR003661">
    <property type="entry name" value="HisK_dim/P_dom"/>
</dbReference>
<dbReference type="eggNOG" id="arCOG06192">
    <property type="taxonomic scope" value="Archaea"/>
</dbReference>
<feature type="transmembrane region" description="Helical" evidence="6">
    <location>
        <begin position="154"/>
        <end position="175"/>
    </location>
</feature>
<dbReference type="CDD" id="cd00130">
    <property type="entry name" value="PAS"/>
    <property type="match status" value="1"/>
</dbReference>
<keyword evidence="4" id="KW-0808">Transferase</keyword>
<evidence type="ECO:0000313" key="10">
    <source>
        <dbReference type="EMBL" id="ADN35216.1"/>
    </source>
</evidence>
<dbReference type="GO" id="GO:0000155">
    <property type="term" value="F:phosphorelay sensor kinase activity"/>
    <property type="evidence" value="ECO:0007669"/>
    <property type="project" value="InterPro"/>
</dbReference>
<keyword evidence="6" id="KW-0812">Transmembrane</keyword>
<dbReference type="Pfam" id="PF13426">
    <property type="entry name" value="PAS_9"/>
    <property type="match status" value="1"/>
</dbReference>
<dbReference type="NCBIfam" id="TIGR00229">
    <property type="entry name" value="sensory_box"/>
    <property type="match status" value="1"/>
</dbReference>